<proteinExistence type="predicted"/>
<protein>
    <submittedName>
        <fullName evidence="4">Rho GTPase-activating protein FF domain-containing protein</fullName>
    </submittedName>
</protein>
<dbReference type="PANTHER" id="PTHR46005:SF4">
    <property type="entry name" value="RHO GTPASE-ACTIVATING PROTEIN 190"/>
    <property type="match status" value="1"/>
</dbReference>
<organism evidence="3 4">
    <name type="scientific">Plectus sambesii</name>
    <dbReference type="NCBI Taxonomy" id="2011161"/>
    <lineage>
        <taxon>Eukaryota</taxon>
        <taxon>Metazoa</taxon>
        <taxon>Ecdysozoa</taxon>
        <taxon>Nematoda</taxon>
        <taxon>Chromadorea</taxon>
        <taxon>Plectida</taxon>
        <taxon>Plectina</taxon>
        <taxon>Plectoidea</taxon>
        <taxon>Plectidae</taxon>
        <taxon>Plectus</taxon>
    </lineage>
</organism>
<dbReference type="WBParaSite" id="PSAMB.scaffold2435size23253.g17891.t1">
    <property type="protein sequence ID" value="PSAMB.scaffold2435size23253.g17891.t1"/>
    <property type="gene ID" value="PSAMB.scaffold2435size23253.g17891"/>
</dbReference>
<dbReference type="InterPro" id="IPR036517">
    <property type="entry name" value="FF_domain_sf"/>
</dbReference>
<evidence type="ECO:0000256" key="1">
    <source>
        <dbReference type="SAM" id="MobiDB-lite"/>
    </source>
</evidence>
<dbReference type="Pfam" id="PF16512">
    <property type="entry name" value="RhoGAP-FF1"/>
    <property type="match status" value="1"/>
</dbReference>
<dbReference type="GO" id="GO:0005829">
    <property type="term" value="C:cytosol"/>
    <property type="evidence" value="ECO:0007669"/>
    <property type="project" value="TreeGrafter"/>
</dbReference>
<evidence type="ECO:0000313" key="3">
    <source>
        <dbReference type="Proteomes" id="UP000887566"/>
    </source>
</evidence>
<dbReference type="GO" id="GO:0003924">
    <property type="term" value="F:GTPase activity"/>
    <property type="evidence" value="ECO:0007669"/>
    <property type="project" value="InterPro"/>
</dbReference>
<dbReference type="Proteomes" id="UP000887566">
    <property type="component" value="Unplaced"/>
</dbReference>
<keyword evidence="3" id="KW-1185">Reference proteome</keyword>
<dbReference type="InterPro" id="IPR001806">
    <property type="entry name" value="Small_GTPase"/>
</dbReference>
<dbReference type="GO" id="GO:0008361">
    <property type="term" value="P:regulation of cell size"/>
    <property type="evidence" value="ECO:0007669"/>
    <property type="project" value="TreeGrafter"/>
</dbReference>
<dbReference type="PANTHER" id="PTHR46005">
    <property type="entry name" value="RHO GTPASE-ACTIVATING PROTEIN 190"/>
    <property type="match status" value="1"/>
</dbReference>
<dbReference type="Pfam" id="PF00071">
    <property type="entry name" value="Ras"/>
    <property type="match status" value="1"/>
</dbReference>
<dbReference type="GO" id="GO:0005096">
    <property type="term" value="F:GTPase activator activity"/>
    <property type="evidence" value="ECO:0007669"/>
    <property type="project" value="TreeGrafter"/>
</dbReference>
<feature type="domain" description="Rho GTPase-activating protein FF" evidence="2">
    <location>
        <begin position="297"/>
        <end position="382"/>
    </location>
</feature>
<dbReference type="InterPro" id="IPR032835">
    <property type="entry name" value="RhoGAP-FF1"/>
</dbReference>
<dbReference type="SUPFAM" id="SSF52540">
    <property type="entry name" value="P-loop containing nucleoside triphosphate hydrolases"/>
    <property type="match status" value="1"/>
</dbReference>
<reference evidence="4" key="1">
    <citation type="submission" date="2022-11" db="UniProtKB">
        <authorList>
            <consortium name="WormBaseParasite"/>
        </authorList>
    </citation>
    <scope>IDENTIFICATION</scope>
</reference>
<dbReference type="InterPro" id="IPR051978">
    <property type="entry name" value="Rho-GAP_domain"/>
</dbReference>
<dbReference type="GO" id="GO:0007266">
    <property type="term" value="P:Rho protein signal transduction"/>
    <property type="evidence" value="ECO:0007669"/>
    <property type="project" value="TreeGrafter"/>
</dbReference>
<dbReference type="GO" id="GO:0050770">
    <property type="term" value="P:regulation of axonogenesis"/>
    <property type="evidence" value="ECO:0007669"/>
    <property type="project" value="TreeGrafter"/>
</dbReference>
<evidence type="ECO:0000313" key="4">
    <source>
        <dbReference type="WBParaSite" id="PSAMB.scaffold2435size23253.g17891.t1"/>
    </source>
</evidence>
<dbReference type="Gene3D" id="3.40.50.300">
    <property type="entry name" value="P-loop containing nucleotide triphosphate hydrolases"/>
    <property type="match status" value="1"/>
</dbReference>
<name>A0A914VSZ3_9BILA</name>
<accession>A0A914VSZ3</accession>
<dbReference type="GO" id="GO:0005525">
    <property type="term" value="F:GTP binding"/>
    <property type="evidence" value="ECO:0007669"/>
    <property type="project" value="InterPro"/>
</dbReference>
<dbReference type="AlphaFoldDB" id="A0A914VSZ3"/>
<sequence length="487" mass="55321">MLTSNRRSGNPSPGSSGSPSYSSAQSSSTDGPQRLFNVAVIGLSGTEREKGASGVGKSCICNRFVRPLEDDFVTDHISTLSQADFSGSCVVNNDHWLYWGERTITVADDSSAHAEWTFRLIEQTEFVDDESFQPLTGSGPHQKESYHKRAAAVKLHSPDKLMYVSKDQLGLETEYEQRPLPDGRVVIDGFIFVYDVSAVPRRSFQQQSDFAVHVLQQVCKVAKKPVVLVAAKYDDACIDGVKEVERLMSRKELRSYSIPVVDCSAVGNINVEAAFSLLGHVIDKCKSKPKILNFKDAERTRREQCDVGRTAFVNRLRMYIPLEEWPRRRVTWSQLMTRLGMSRDPDFIHFCELFGRGQAQKLYRQYVNELREIWMQRKLAAYAPRLPEAFRRMLPDVDAIRGCRWPEVLESLQCHPLFDDYFQPLGTLGADLDPISPDQDLSRPDDRRIPAELLLTSDAEICFANYVNIVEAETKRERWARLVEALR</sequence>
<dbReference type="InterPro" id="IPR027417">
    <property type="entry name" value="P-loop_NTPase"/>
</dbReference>
<evidence type="ECO:0000259" key="2">
    <source>
        <dbReference type="Pfam" id="PF16512"/>
    </source>
</evidence>
<feature type="region of interest" description="Disordered" evidence="1">
    <location>
        <begin position="1"/>
        <end position="31"/>
    </location>
</feature>
<dbReference type="Gene3D" id="1.10.10.440">
    <property type="entry name" value="FF domain"/>
    <property type="match status" value="1"/>
</dbReference>
<feature type="compositionally biased region" description="Low complexity" evidence="1">
    <location>
        <begin position="8"/>
        <end position="28"/>
    </location>
</feature>